<dbReference type="RefSeq" id="WP_222973505.1">
    <property type="nucleotide sequence ID" value="NZ_JAINVZ010000001.1"/>
</dbReference>
<dbReference type="InterPro" id="IPR015057">
    <property type="entry name" value="Rv2632c-like"/>
</dbReference>
<dbReference type="Gene3D" id="3.30.160.240">
    <property type="entry name" value="Rv1738"/>
    <property type="match status" value="1"/>
</dbReference>
<keyword evidence="3" id="KW-1185">Reference proteome</keyword>
<organism evidence="2 3">
    <name type="scientific">Streptantibioticus parmotrematis</name>
    <dbReference type="NCBI Taxonomy" id="2873249"/>
    <lineage>
        <taxon>Bacteria</taxon>
        <taxon>Bacillati</taxon>
        <taxon>Actinomycetota</taxon>
        <taxon>Actinomycetes</taxon>
        <taxon>Kitasatosporales</taxon>
        <taxon>Streptomycetaceae</taxon>
        <taxon>Streptantibioticus</taxon>
    </lineage>
</organism>
<comment type="caution">
    <text evidence="2">The sequence shown here is derived from an EMBL/GenBank/DDBJ whole genome shotgun (WGS) entry which is preliminary data.</text>
</comment>
<dbReference type="Pfam" id="PF08962">
    <property type="entry name" value="Rv2632c-like"/>
    <property type="match status" value="1"/>
</dbReference>
<evidence type="ECO:0000313" key="2">
    <source>
        <dbReference type="EMBL" id="MBY8883333.1"/>
    </source>
</evidence>
<evidence type="ECO:0000256" key="1">
    <source>
        <dbReference type="SAM" id="MobiDB-lite"/>
    </source>
</evidence>
<dbReference type="SUPFAM" id="SSF143212">
    <property type="entry name" value="Rv2632c-like"/>
    <property type="match status" value="1"/>
</dbReference>
<dbReference type="EMBL" id="JAINVZ010000001">
    <property type="protein sequence ID" value="MBY8883333.1"/>
    <property type="molecule type" value="Genomic_DNA"/>
</dbReference>
<feature type="region of interest" description="Disordered" evidence="1">
    <location>
        <begin position="29"/>
        <end position="49"/>
    </location>
</feature>
<proteinExistence type="predicted"/>
<evidence type="ECO:0000313" key="3">
    <source>
        <dbReference type="Proteomes" id="UP001198565"/>
    </source>
</evidence>
<accession>A0ABS7QJI6</accession>
<gene>
    <name evidence="2" type="ORF">K7472_00540</name>
</gene>
<reference evidence="2 3" key="1">
    <citation type="submission" date="2021-08" db="EMBL/GenBank/DDBJ databases">
        <title>Streptomyces sp. PTM05 isolated from lichen.</title>
        <authorList>
            <person name="Somphong A."/>
            <person name="Phongsopitanun W."/>
            <person name="Tanasupawat S."/>
        </authorList>
    </citation>
    <scope>NUCLEOTIDE SEQUENCE [LARGE SCALE GENOMIC DNA]</scope>
    <source>
        <strain evidence="2 3">Ptm05</strain>
    </source>
</reference>
<protein>
    <submittedName>
        <fullName evidence="2">DUF1876 domain-containing protein</fullName>
    </submittedName>
</protein>
<name>A0ABS7QJI6_9ACTN</name>
<sequence length="90" mass="10104">MRALDEWHIDLDFREDGDKETRTAASLRLPDDTRIRAEGHARRHPHDPLQTKVGEELAAARALNDLARQLLAKAADDIESATHHPAHPAM</sequence>
<dbReference type="InterPro" id="IPR038070">
    <property type="entry name" value="Rv2632c-like_sf"/>
</dbReference>
<dbReference type="Proteomes" id="UP001198565">
    <property type="component" value="Unassembled WGS sequence"/>
</dbReference>